<keyword evidence="3" id="KW-0963">Cytoplasm</keyword>
<proteinExistence type="inferred from homology"/>
<dbReference type="GO" id="GO:0032006">
    <property type="term" value="P:regulation of TOR signaling"/>
    <property type="evidence" value="ECO:0007669"/>
    <property type="project" value="TreeGrafter"/>
</dbReference>
<dbReference type="InterPro" id="IPR012918">
    <property type="entry name" value="RTP801-like"/>
</dbReference>
<dbReference type="Pfam" id="PF07809">
    <property type="entry name" value="RTP801_C"/>
    <property type="match status" value="1"/>
</dbReference>
<reference evidence="4" key="1">
    <citation type="submission" date="2014-05" db="EMBL/GenBank/DDBJ databases">
        <authorList>
            <person name="Chronopoulou M."/>
        </authorList>
    </citation>
    <scope>NUCLEOTIDE SEQUENCE</scope>
    <source>
        <tissue evidence="4">Whole organism</tissue>
    </source>
</reference>
<organism evidence="4">
    <name type="scientific">Lepeophtheirus salmonis</name>
    <name type="common">Salmon louse</name>
    <name type="synonym">Caligus salmonis</name>
    <dbReference type="NCBI Taxonomy" id="72036"/>
    <lineage>
        <taxon>Eukaryota</taxon>
        <taxon>Metazoa</taxon>
        <taxon>Ecdysozoa</taxon>
        <taxon>Arthropoda</taxon>
        <taxon>Crustacea</taxon>
        <taxon>Multicrustacea</taxon>
        <taxon>Hexanauplia</taxon>
        <taxon>Copepoda</taxon>
        <taxon>Siphonostomatoida</taxon>
        <taxon>Caligidae</taxon>
        <taxon>Lepeophtheirus</taxon>
    </lineage>
</organism>
<evidence type="ECO:0000256" key="1">
    <source>
        <dbReference type="ARBA" id="ARBA00004496"/>
    </source>
</evidence>
<dbReference type="KEGG" id="lsm:121117791"/>
<evidence type="ECO:0000256" key="2">
    <source>
        <dbReference type="ARBA" id="ARBA00010670"/>
    </source>
</evidence>
<dbReference type="OrthoDB" id="10018535at2759"/>
<evidence type="ECO:0000256" key="3">
    <source>
        <dbReference type="ARBA" id="ARBA00022490"/>
    </source>
</evidence>
<dbReference type="GO" id="GO:0006915">
    <property type="term" value="P:apoptotic process"/>
    <property type="evidence" value="ECO:0007669"/>
    <property type="project" value="TreeGrafter"/>
</dbReference>
<evidence type="ECO:0000313" key="4">
    <source>
        <dbReference type="EMBL" id="CDW27506.1"/>
    </source>
</evidence>
<name>A0A0K2TQ35_LEPSM</name>
<dbReference type="Gene3D" id="3.90.470.40">
    <property type="entry name" value="RTP801-like"/>
    <property type="match status" value="1"/>
</dbReference>
<dbReference type="AlphaFoldDB" id="A0A0K2TQ35"/>
<protein>
    <submittedName>
        <fullName evidence="4">DNA damageinducible transcript 4like proteinlike [Latimeria chalumnae]</fullName>
    </submittedName>
</protein>
<dbReference type="InterPro" id="IPR038281">
    <property type="entry name" value="RTP801-like_C_sf"/>
</dbReference>
<dbReference type="GO" id="GO:0009968">
    <property type="term" value="P:negative regulation of signal transduction"/>
    <property type="evidence" value="ECO:0007669"/>
    <property type="project" value="InterPro"/>
</dbReference>
<dbReference type="GO" id="GO:0005737">
    <property type="term" value="C:cytoplasm"/>
    <property type="evidence" value="ECO:0007669"/>
    <property type="project" value="UniProtKB-SubCell"/>
</dbReference>
<sequence>MVPMEGDAYYYYDDDYPPYCLKRSDSVGSVTESSISSESELGSTYFTYEDHCGPGLKNFLVKRLKSRISALGISSFLFEKITNDILRMSESEPYGIRGATVVFKILDSKGKENKFYKLQPVTIDEGCVSTFRLVFHLVEESMMISNIGRVLRGLFFKGWKSNNKHPLRICQDYKLYKKQLFRSSDYYY</sequence>
<accession>A0A0K2TQ35</accession>
<dbReference type="GeneID" id="121117791"/>
<dbReference type="RefSeq" id="XP_040568219.1">
    <property type="nucleotide sequence ID" value="XM_040712285.2"/>
</dbReference>
<dbReference type="CTD" id="39284"/>
<dbReference type="RefSeq" id="XP_071744166.1">
    <property type="nucleotide sequence ID" value="XM_071888065.1"/>
</dbReference>
<dbReference type="PANTHER" id="PTHR12478:SF16">
    <property type="entry name" value="PROTEIN CHARYBDE-RELATED"/>
    <property type="match status" value="1"/>
</dbReference>
<comment type="subcellular location">
    <subcellularLocation>
        <location evidence="1">Cytoplasm</location>
    </subcellularLocation>
</comment>
<dbReference type="RefSeq" id="XP_040568220.1">
    <property type="nucleotide sequence ID" value="XM_040712286.2"/>
</dbReference>
<dbReference type="EMBL" id="HACA01010145">
    <property type="protein sequence ID" value="CDW27506.1"/>
    <property type="molecule type" value="Transcribed_RNA"/>
</dbReference>
<dbReference type="PANTHER" id="PTHR12478">
    <property type="entry name" value="DNA-DAMAGE-INDUCIBLE TRANSCRIPT 4 PROTEIN DDIT4"/>
    <property type="match status" value="1"/>
</dbReference>
<comment type="similarity">
    <text evidence="2">Belongs to the DDIT4 family.</text>
</comment>